<keyword evidence="1 2" id="KW-0597">Phosphoprotein</keyword>
<gene>
    <name evidence="4" type="ordered locus">Tter_2093</name>
</gene>
<dbReference type="Proteomes" id="UP000000323">
    <property type="component" value="Chromosome 2"/>
</dbReference>
<dbReference type="AlphaFoldDB" id="D1CGX5"/>
<accession>D1CGX5</accession>
<feature type="modified residue" description="4-aspartylphosphate" evidence="2">
    <location>
        <position position="62"/>
    </location>
</feature>
<dbReference type="eggNOG" id="COG0745">
    <property type="taxonomic scope" value="Bacteria"/>
</dbReference>
<dbReference type="InterPro" id="IPR001789">
    <property type="entry name" value="Sig_transdc_resp-reg_receiver"/>
</dbReference>
<name>D1CGX5_THET1</name>
<dbReference type="PANTHER" id="PTHR44591:SF23">
    <property type="entry name" value="CHEY SUBFAMILY"/>
    <property type="match status" value="1"/>
</dbReference>
<dbReference type="InterPro" id="IPR050595">
    <property type="entry name" value="Bact_response_regulator"/>
</dbReference>
<dbReference type="HOGENOM" id="CLU_000445_69_8_0"/>
<dbReference type="Pfam" id="PF00072">
    <property type="entry name" value="Response_reg"/>
    <property type="match status" value="1"/>
</dbReference>
<proteinExistence type="predicted"/>
<keyword evidence="5" id="KW-1185">Reference proteome</keyword>
<reference evidence="5" key="1">
    <citation type="journal article" date="2010" name="Stand. Genomic Sci.">
        <title>Complete genome sequence of 'Thermobaculum terrenum' type strain (YNP1).</title>
        <authorList>
            <person name="Kiss H."/>
            <person name="Cleland D."/>
            <person name="Lapidus A."/>
            <person name="Lucas S."/>
            <person name="Glavina Del Rio T."/>
            <person name="Nolan M."/>
            <person name="Tice H."/>
            <person name="Han C."/>
            <person name="Goodwin L."/>
            <person name="Pitluck S."/>
            <person name="Liolios K."/>
            <person name="Ivanova N."/>
            <person name="Mavromatis K."/>
            <person name="Ovchinnikova G."/>
            <person name="Pati A."/>
            <person name="Chen A."/>
            <person name="Palaniappan K."/>
            <person name="Land M."/>
            <person name="Hauser L."/>
            <person name="Chang Y."/>
            <person name="Jeffries C."/>
            <person name="Lu M."/>
            <person name="Brettin T."/>
            <person name="Detter J."/>
            <person name="Goker M."/>
            <person name="Tindall B."/>
            <person name="Beck B."/>
            <person name="McDermott T."/>
            <person name="Woyke T."/>
            <person name="Bristow J."/>
            <person name="Eisen J."/>
            <person name="Markowitz V."/>
            <person name="Hugenholtz P."/>
            <person name="Kyrpides N."/>
            <person name="Klenk H."/>
            <person name="Cheng J."/>
        </authorList>
    </citation>
    <scope>NUCLEOTIDE SEQUENCE [LARGE SCALE GENOMIC DNA]</scope>
    <source>
        <strain evidence="5">ATCC BAA-798 / YNP1</strain>
    </source>
</reference>
<dbReference type="Gene3D" id="3.40.50.2300">
    <property type="match status" value="1"/>
</dbReference>
<dbReference type="CDD" id="cd00156">
    <property type="entry name" value="REC"/>
    <property type="match status" value="1"/>
</dbReference>
<dbReference type="KEGG" id="ttr:Tter_2093"/>
<dbReference type="SUPFAM" id="SSF52172">
    <property type="entry name" value="CheY-like"/>
    <property type="match status" value="1"/>
</dbReference>
<evidence type="ECO:0000313" key="4">
    <source>
        <dbReference type="EMBL" id="ACZ42996.1"/>
    </source>
</evidence>
<dbReference type="STRING" id="525904.Tter_2093"/>
<evidence type="ECO:0000313" key="5">
    <source>
        <dbReference type="Proteomes" id="UP000000323"/>
    </source>
</evidence>
<evidence type="ECO:0000256" key="2">
    <source>
        <dbReference type="PROSITE-ProRule" id="PRU00169"/>
    </source>
</evidence>
<dbReference type="GO" id="GO:0000160">
    <property type="term" value="P:phosphorelay signal transduction system"/>
    <property type="evidence" value="ECO:0007669"/>
    <property type="project" value="InterPro"/>
</dbReference>
<evidence type="ECO:0000256" key="1">
    <source>
        <dbReference type="ARBA" id="ARBA00022553"/>
    </source>
</evidence>
<dbReference type="InterPro" id="IPR011006">
    <property type="entry name" value="CheY-like_superfamily"/>
</dbReference>
<protein>
    <submittedName>
        <fullName evidence="4">Response regulator receiver protein</fullName>
    </submittedName>
</protein>
<dbReference type="PANTHER" id="PTHR44591">
    <property type="entry name" value="STRESS RESPONSE REGULATOR PROTEIN 1"/>
    <property type="match status" value="1"/>
</dbReference>
<dbReference type="SMART" id="SM00448">
    <property type="entry name" value="REC"/>
    <property type="match status" value="1"/>
</dbReference>
<evidence type="ECO:0000259" key="3">
    <source>
        <dbReference type="PROSITE" id="PS50110"/>
    </source>
</evidence>
<dbReference type="EMBL" id="CP001826">
    <property type="protein sequence ID" value="ACZ42996.1"/>
    <property type="molecule type" value="Genomic_DNA"/>
</dbReference>
<sequence length="129" mass="14582">MTWSKAGSPRYHNILIVEDEAPFRKILARNLSKHGLRVLEADTVAAALRTIESENPDLLLLDIHLPDDTGWELLRVLQRRGVEIPTIVVTAVRVPEARRREFQPLAMLIKPFPLDALLHHILGEEVSNG</sequence>
<organism evidence="4 5">
    <name type="scientific">Thermobaculum terrenum (strain ATCC BAA-798 / CCMEE 7001 / YNP1)</name>
    <dbReference type="NCBI Taxonomy" id="525904"/>
    <lineage>
        <taxon>Bacteria</taxon>
        <taxon>Bacillati</taxon>
        <taxon>Chloroflexota</taxon>
        <taxon>Chloroflexia</taxon>
        <taxon>Candidatus Thermobaculales</taxon>
        <taxon>Candidatus Thermobaculaceae</taxon>
        <taxon>Thermobaculum</taxon>
    </lineage>
</organism>
<dbReference type="PROSITE" id="PS50110">
    <property type="entry name" value="RESPONSE_REGULATORY"/>
    <property type="match status" value="1"/>
</dbReference>
<feature type="domain" description="Response regulatory" evidence="3">
    <location>
        <begin position="13"/>
        <end position="125"/>
    </location>
</feature>